<proteinExistence type="predicted"/>
<keyword evidence="3" id="KW-1185">Reference proteome</keyword>
<protein>
    <submittedName>
        <fullName evidence="2">Uncharacterized protein</fullName>
    </submittedName>
</protein>
<name>A0A1B0B3W1_9MUSC</name>
<reference evidence="2" key="2">
    <citation type="submission" date="2020-05" db="UniProtKB">
        <authorList>
            <consortium name="EnsemblMetazoa"/>
        </authorList>
    </citation>
    <scope>IDENTIFICATION</scope>
    <source>
        <strain evidence="2">IAEA</strain>
    </source>
</reference>
<dbReference type="EnsemblMetazoa" id="GPPI017994-RA">
    <property type="protein sequence ID" value="GPPI017994-PA"/>
    <property type="gene ID" value="GPPI017994"/>
</dbReference>
<accession>A0A1B0B3W1</accession>
<evidence type="ECO:0000256" key="1">
    <source>
        <dbReference type="SAM" id="Phobius"/>
    </source>
</evidence>
<sequence>MRKVTNVLQIYFTLAGRKVDFFFSKSIVISKKKKKKKKKNHKLFIFFKIVIAELLFDNGKIDLILFSFKSLKVTSQMK</sequence>
<organism evidence="2 3">
    <name type="scientific">Glossina palpalis gambiensis</name>
    <dbReference type="NCBI Taxonomy" id="67801"/>
    <lineage>
        <taxon>Eukaryota</taxon>
        <taxon>Metazoa</taxon>
        <taxon>Ecdysozoa</taxon>
        <taxon>Arthropoda</taxon>
        <taxon>Hexapoda</taxon>
        <taxon>Insecta</taxon>
        <taxon>Pterygota</taxon>
        <taxon>Neoptera</taxon>
        <taxon>Endopterygota</taxon>
        <taxon>Diptera</taxon>
        <taxon>Brachycera</taxon>
        <taxon>Muscomorpha</taxon>
        <taxon>Hippoboscoidea</taxon>
        <taxon>Glossinidae</taxon>
        <taxon>Glossina</taxon>
    </lineage>
</organism>
<keyword evidence="1" id="KW-0472">Membrane</keyword>
<keyword evidence="1" id="KW-1133">Transmembrane helix</keyword>
<dbReference type="EMBL" id="JXJN01008089">
    <property type="status" value="NOT_ANNOTATED_CDS"/>
    <property type="molecule type" value="Genomic_DNA"/>
</dbReference>
<keyword evidence="1" id="KW-0812">Transmembrane</keyword>
<dbReference type="AlphaFoldDB" id="A0A1B0B3W1"/>
<reference evidence="3" key="1">
    <citation type="submission" date="2015-01" db="EMBL/GenBank/DDBJ databases">
        <authorList>
            <person name="Aksoy S."/>
            <person name="Warren W."/>
            <person name="Wilson R.K."/>
        </authorList>
    </citation>
    <scope>NUCLEOTIDE SEQUENCE [LARGE SCALE GENOMIC DNA]</scope>
    <source>
        <strain evidence="3">IAEA</strain>
    </source>
</reference>
<evidence type="ECO:0000313" key="2">
    <source>
        <dbReference type="EnsemblMetazoa" id="GPPI017994-PA"/>
    </source>
</evidence>
<feature type="transmembrane region" description="Helical" evidence="1">
    <location>
        <begin position="43"/>
        <end position="68"/>
    </location>
</feature>
<dbReference type="Proteomes" id="UP000092460">
    <property type="component" value="Unassembled WGS sequence"/>
</dbReference>
<dbReference type="EMBL" id="JXJN01008090">
    <property type="status" value="NOT_ANNOTATED_CDS"/>
    <property type="molecule type" value="Genomic_DNA"/>
</dbReference>
<evidence type="ECO:0000313" key="3">
    <source>
        <dbReference type="Proteomes" id="UP000092460"/>
    </source>
</evidence>
<dbReference type="VEuPathDB" id="VectorBase:GPPI017994"/>